<dbReference type="AlphaFoldDB" id="A0ABD0P9Q0"/>
<sequence>LFYKNGQPFPAHRPVGLRVNITHIELALEVPVTQEVLQEPESNVVKVAFTVRKAGRYEVAVKLGGLNVAYSPYYKIFQP</sequence>
<proteinExistence type="predicted"/>
<dbReference type="Gene3D" id="2.60.40.10">
    <property type="entry name" value="Immunoglobulins"/>
    <property type="match status" value="1"/>
</dbReference>
<dbReference type="InterPro" id="IPR013783">
    <property type="entry name" value="Ig-like_fold"/>
</dbReference>
<dbReference type="SUPFAM" id="SSF81296">
    <property type="entry name" value="E set domains"/>
    <property type="match status" value="1"/>
</dbReference>
<dbReference type="InterPro" id="IPR017868">
    <property type="entry name" value="Filamin/ABP280_repeat-like"/>
</dbReference>
<dbReference type="EMBL" id="JAMKFB020000017">
    <property type="protein sequence ID" value="KAL0170630.1"/>
    <property type="molecule type" value="Genomic_DNA"/>
</dbReference>
<dbReference type="InterPro" id="IPR014756">
    <property type="entry name" value="Ig_E-set"/>
</dbReference>
<feature type="non-terminal residue" evidence="1">
    <location>
        <position position="79"/>
    </location>
</feature>
<dbReference type="GO" id="GO:0007399">
    <property type="term" value="P:nervous system development"/>
    <property type="evidence" value="ECO:0007669"/>
    <property type="project" value="UniProtKB-ARBA"/>
</dbReference>
<dbReference type="Pfam" id="PF00630">
    <property type="entry name" value="Filamin"/>
    <property type="match status" value="1"/>
</dbReference>
<feature type="non-terminal residue" evidence="1">
    <location>
        <position position="1"/>
    </location>
</feature>
<name>A0ABD0P9Q0_CIRMR</name>
<gene>
    <name evidence="1" type="ORF">M9458_035226</name>
</gene>
<protein>
    <submittedName>
        <fullName evidence="1">Uncharacterized protein</fullName>
    </submittedName>
</protein>
<evidence type="ECO:0000313" key="1">
    <source>
        <dbReference type="EMBL" id="KAL0170630.1"/>
    </source>
</evidence>
<reference evidence="1 2" key="1">
    <citation type="submission" date="2024-05" db="EMBL/GenBank/DDBJ databases">
        <title>Genome sequencing and assembly of Indian major carp, Cirrhinus mrigala (Hamilton, 1822).</title>
        <authorList>
            <person name="Mohindra V."/>
            <person name="Chowdhury L.M."/>
            <person name="Lal K."/>
            <person name="Jena J.K."/>
        </authorList>
    </citation>
    <scope>NUCLEOTIDE SEQUENCE [LARGE SCALE GENOMIC DNA]</scope>
    <source>
        <strain evidence="1">CM1030</strain>
        <tissue evidence="1">Blood</tissue>
    </source>
</reference>
<dbReference type="Proteomes" id="UP001529510">
    <property type="component" value="Unassembled WGS sequence"/>
</dbReference>
<evidence type="ECO:0000313" key="2">
    <source>
        <dbReference type="Proteomes" id="UP001529510"/>
    </source>
</evidence>
<comment type="caution">
    <text evidence="1">The sequence shown here is derived from an EMBL/GenBank/DDBJ whole genome shotgun (WGS) entry which is preliminary data.</text>
</comment>
<accession>A0ABD0P9Q0</accession>
<organism evidence="1 2">
    <name type="scientific">Cirrhinus mrigala</name>
    <name type="common">Mrigala</name>
    <dbReference type="NCBI Taxonomy" id="683832"/>
    <lineage>
        <taxon>Eukaryota</taxon>
        <taxon>Metazoa</taxon>
        <taxon>Chordata</taxon>
        <taxon>Craniata</taxon>
        <taxon>Vertebrata</taxon>
        <taxon>Euteleostomi</taxon>
        <taxon>Actinopterygii</taxon>
        <taxon>Neopterygii</taxon>
        <taxon>Teleostei</taxon>
        <taxon>Ostariophysi</taxon>
        <taxon>Cypriniformes</taxon>
        <taxon>Cyprinidae</taxon>
        <taxon>Labeoninae</taxon>
        <taxon>Labeonini</taxon>
        <taxon>Cirrhinus</taxon>
    </lineage>
</organism>
<keyword evidence="2" id="KW-1185">Reference proteome</keyword>